<comment type="cofactor">
    <cofactor evidence="1">
        <name>FAD</name>
        <dbReference type="ChEBI" id="CHEBI:57692"/>
    </cofactor>
</comment>
<evidence type="ECO:0000256" key="4">
    <source>
        <dbReference type="ARBA" id="ARBA00022827"/>
    </source>
</evidence>
<dbReference type="AlphaFoldDB" id="A0A6C0C5W7"/>
<evidence type="ECO:0000256" key="5">
    <source>
        <dbReference type="ARBA" id="ARBA00023002"/>
    </source>
</evidence>
<dbReference type="InterPro" id="IPR017905">
    <property type="entry name" value="ERV/ALR_sulphydryl_oxidase"/>
</dbReference>
<dbReference type="InterPro" id="IPR039799">
    <property type="entry name" value="ALR/ERV"/>
</dbReference>
<dbReference type="SUPFAM" id="SSF69000">
    <property type="entry name" value="FAD-dependent thiol oxidase"/>
    <property type="match status" value="1"/>
</dbReference>
<evidence type="ECO:0000256" key="2">
    <source>
        <dbReference type="ARBA" id="ARBA00012512"/>
    </source>
</evidence>
<dbReference type="PROSITE" id="PS51324">
    <property type="entry name" value="ERV_ALR"/>
    <property type="match status" value="1"/>
</dbReference>
<dbReference type="Pfam" id="PF04777">
    <property type="entry name" value="Evr1_Alr"/>
    <property type="match status" value="1"/>
</dbReference>
<proteinExistence type="predicted"/>
<dbReference type="Gene3D" id="1.20.120.310">
    <property type="entry name" value="ERV/ALR sulfhydryl oxidase domain"/>
    <property type="match status" value="1"/>
</dbReference>
<sequence length="199" mass="23753">MAKTRKKRKHEQKTYTKKHFQSGDGMVTSVWGPPLWHYLHTMSFNYPVKPTPEDKKYYKKFIINLRYVLPCRYCRENLTKNFKALPLNAAAMKNRKSFSMWVFKLHELVNTMLGKKSGLRYCDVRERYEHFRSRCTEDKKFSTRKIKEAINKTRKNKEKGCTEPLYGSKSKCILKIVPRSKRGNSFQIDKKCIKKRINV</sequence>
<dbReference type="PANTHER" id="PTHR12645">
    <property type="entry name" value="ALR/ERV"/>
    <property type="match status" value="1"/>
</dbReference>
<evidence type="ECO:0000256" key="3">
    <source>
        <dbReference type="ARBA" id="ARBA00022630"/>
    </source>
</evidence>
<reference evidence="8" key="1">
    <citation type="journal article" date="2020" name="Nature">
        <title>Giant virus diversity and host interactions through global metagenomics.</title>
        <authorList>
            <person name="Schulz F."/>
            <person name="Roux S."/>
            <person name="Paez-Espino D."/>
            <person name="Jungbluth S."/>
            <person name="Walsh D.A."/>
            <person name="Denef V.J."/>
            <person name="McMahon K.D."/>
            <person name="Konstantinidis K.T."/>
            <person name="Eloe-Fadrosh E.A."/>
            <person name="Kyrpides N.C."/>
            <person name="Woyke T."/>
        </authorList>
    </citation>
    <scope>NUCLEOTIDE SEQUENCE</scope>
    <source>
        <strain evidence="8">GVMAG-M-3300020185-33</strain>
    </source>
</reference>
<dbReference type="GO" id="GO:0005739">
    <property type="term" value="C:mitochondrion"/>
    <property type="evidence" value="ECO:0007669"/>
    <property type="project" value="TreeGrafter"/>
</dbReference>
<protein>
    <recommendedName>
        <fullName evidence="2">thiol oxidase</fullName>
        <ecNumber evidence="2">1.8.3.2</ecNumber>
    </recommendedName>
</protein>
<evidence type="ECO:0000313" key="8">
    <source>
        <dbReference type="EMBL" id="QHS99154.1"/>
    </source>
</evidence>
<organism evidence="8">
    <name type="scientific">viral metagenome</name>
    <dbReference type="NCBI Taxonomy" id="1070528"/>
    <lineage>
        <taxon>unclassified sequences</taxon>
        <taxon>metagenomes</taxon>
        <taxon>organismal metagenomes</taxon>
    </lineage>
</organism>
<keyword evidence="3" id="KW-0285">Flavoprotein</keyword>
<dbReference type="InterPro" id="IPR036774">
    <property type="entry name" value="ERV/ALR_sulphydryl_oxid_sf"/>
</dbReference>
<evidence type="ECO:0000259" key="7">
    <source>
        <dbReference type="PROSITE" id="PS51324"/>
    </source>
</evidence>
<dbReference type="EC" id="1.8.3.2" evidence="2"/>
<keyword evidence="5" id="KW-0560">Oxidoreductase</keyword>
<keyword evidence="6" id="KW-1015">Disulfide bond</keyword>
<dbReference type="EMBL" id="MN739335">
    <property type="protein sequence ID" value="QHS99154.1"/>
    <property type="molecule type" value="Genomic_DNA"/>
</dbReference>
<feature type="domain" description="ERV/ALR sulfhydryl oxidase" evidence="7">
    <location>
        <begin position="24"/>
        <end position="128"/>
    </location>
</feature>
<accession>A0A6C0C5W7</accession>
<evidence type="ECO:0000256" key="1">
    <source>
        <dbReference type="ARBA" id="ARBA00001974"/>
    </source>
</evidence>
<dbReference type="GO" id="GO:0050660">
    <property type="term" value="F:flavin adenine dinucleotide binding"/>
    <property type="evidence" value="ECO:0007669"/>
    <property type="project" value="TreeGrafter"/>
</dbReference>
<dbReference type="PANTHER" id="PTHR12645:SF0">
    <property type="entry name" value="FAD-LINKED SULFHYDRYL OXIDASE ALR"/>
    <property type="match status" value="1"/>
</dbReference>
<dbReference type="GO" id="GO:0016971">
    <property type="term" value="F:flavin-dependent sulfhydryl oxidase activity"/>
    <property type="evidence" value="ECO:0007669"/>
    <property type="project" value="InterPro"/>
</dbReference>
<evidence type="ECO:0000256" key="6">
    <source>
        <dbReference type="ARBA" id="ARBA00023157"/>
    </source>
</evidence>
<keyword evidence="4" id="KW-0274">FAD</keyword>
<name>A0A6C0C5W7_9ZZZZ</name>